<proteinExistence type="predicted"/>
<comment type="caution">
    <text evidence="2">The sequence shown here is derived from an EMBL/GenBank/DDBJ whole genome shotgun (WGS) entry which is preliminary data.</text>
</comment>
<feature type="region of interest" description="Disordered" evidence="1">
    <location>
        <begin position="59"/>
        <end position="106"/>
    </location>
</feature>
<protein>
    <submittedName>
        <fullName evidence="2">Uncharacterized protein</fullName>
    </submittedName>
</protein>
<dbReference type="Proteomes" id="UP001215598">
    <property type="component" value="Unassembled WGS sequence"/>
</dbReference>
<accession>A0AAD7MDE9</accession>
<evidence type="ECO:0000313" key="3">
    <source>
        <dbReference type="Proteomes" id="UP001215598"/>
    </source>
</evidence>
<sequence length="106" mass="11131">MSARAPGRLNVLDVLDTNFRTTRSGRAFSPWDSEPITSPAFDIATAVLQAVAVVAHEDLAEPDATDDEAIDDIDLDLDLPQEGPSAPNVSNVPDGSNDTSHSATTA</sequence>
<gene>
    <name evidence="2" type="ORF">B0H16DRAFT_1745049</name>
</gene>
<evidence type="ECO:0000313" key="2">
    <source>
        <dbReference type="EMBL" id="KAJ7711577.1"/>
    </source>
</evidence>
<dbReference type="EMBL" id="JARKIB010000392">
    <property type="protein sequence ID" value="KAJ7711577.1"/>
    <property type="molecule type" value="Genomic_DNA"/>
</dbReference>
<feature type="compositionally biased region" description="Polar residues" evidence="1">
    <location>
        <begin position="87"/>
        <end position="106"/>
    </location>
</feature>
<organism evidence="2 3">
    <name type="scientific">Mycena metata</name>
    <dbReference type="NCBI Taxonomy" id="1033252"/>
    <lineage>
        <taxon>Eukaryota</taxon>
        <taxon>Fungi</taxon>
        <taxon>Dikarya</taxon>
        <taxon>Basidiomycota</taxon>
        <taxon>Agaricomycotina</taxon>
        <taxon>Agaricomycetes</taxon>
        <taxon>Agaricomycetidae</taxon>
        <taxon>Agaricales</taxon>
        <taxon>Marasmiineae</taxon>
        <taxon>Mycenaceae</taxon>
        <taxon>Mycena</taxon>
    </lineage>
</organism>
<evidence type="ECO:0000256" key="1">
    <source>
        <dbReference type="SAM" id="MobiDB-lite"/>
    </source>
</evidence>
<reference evidence="2" key="1">
    <citation type="submission" date="2023-03" db="EMBL/GenBank/DDBJ databases">
        <title>Massive genome expansion in bonnet fungi (Mycena s.s.) driven by repeated elements and novel gene families across ecological guilds.</title>
        <authorList>
            <consortium name="Lawrence Berkeley National Laboratory"/>
            <person name="Harder C.B."/>
            <person name="Miyauchi S."/>
            <person name="Viragh M."/>
            <person name="Kuo A."/>
            <person name="Thoen E."/>
            <person name="Andreopoulos B."/>
            <person name="Lu D."/>
            <person name="Skrede I."/>
            <person name="Drula E."/>
            <person name="Henrissat B."/>
            <person name="Morin E."/>
            <person name="Kohler A."/>
            <person name="Barry K."/>
            <person name="LaButti K."/>
            <person name="Morin E."/>
            <person name="Salamov A."/>
            <person name="Lipzen A."/>
            <person name="Mereny Z."/>
            <person name="Hegedus B."/>
            <person name="Baldrian P."/>
            <person name="Stursova M."/>
            <person name="Weitz H."/>
            <person name="Taylor A."/>
            <person name="Grigoriev I.V."/>
            <person name="Nagy L.G."/>
            <person name="Martin F."/>
            <person name="Kauserud H."/>
        </authorList>
    </citation>
    <scope>NUCLEOTIDE SEQUENCE</scope>
    <source>
        <strain evidence="2">CBHHK182m</strain>
    </source>
</reference>
<feature type="compositionally biased region" description="Acidic residues" evidence="1">
    <location>
        <begin position="60"/>
        <end position="79"/>
    </location>
</feature>
<keyword evidence="3" id="KW-1185">Reference proteome</keyword>
<name>A0AAD7MDE9_9AGAR</name>
<dbReference type="AlphaFoldDB" id="A0AAD7MDE9"/>